<dbReference type="NCBIfam" id="TIGR01783">
    <property type="entry name" value="TonB-siderophor"/>
    <property type="match status" value="1"/>
</dbReference>
<dbReference type="InterPro" id="IPR000531">
    <property type="entry name" value="Beta-barrel_TonB"/>
</dbReference>
<keyword evidence="4 14" id="KW-1134">Transmembrane beta strand</keyword>
<accession>A0A7X5ZJR5</accession>
<dbReference type="SUPFAM" id="SSF56935">
    <property type="entry name" value="Porins"/>
    <property type="match status" value="1"/>
</dbReference>
<evidence type="ECO:0000256" key="1">
    <source>
        <dbReference type="ARBA" id="ARBA00004571"/>
    </source>
</evidence>
<feature type="chain" id="PRO_5030846756" evidence="16">
    <location>
        <begin position="29"/>
        <end position="725"/>
    </location>
</feature>
<comment type="caution">
    <text evidence="19">The sequence shown here is derived from an EMBL/GenBank/DDBJ whole genome shotgun (WGS) entry which is preliminary data.</text>
</comment>
<dbReference type="RefSeq" id="WP_166950882.1">
    <property type="nucleotide sequence ID" value="NZ_JAARLZ010000011.1"/>
</dbReference>
<keyword evidence="20" id="KW-1185">Reference proteome</keyword>
<dbReference type="GO" id="GO:0015344">
    <property type="term" value="F:siderophore uptake transmembrane transporter activity"/>
    <property type="evidence" value="ECO:0007669"/>
    <property type="project" value="TreeGrafter"/>
</dbReference>
<feature type="signal peptide" evidence="16">
    <location>
        <begin position="1"/>
        <end position="28"/>
    </location>
</feature>
<dbReference type="GO" id="GO:0038023">
    <property type="term" value="F:signaling receptor activity"/>
    <property type="evidence" value="ECO:0007669"/>
    <property type="project" value="InterPro"/>
</dbReference>
<evidence type="ECO:0000313" key="20">
    <source>
        <dbReference type="Proteomes" id="UP000490980"/>
    </source>
</evidence>
<protein>
    <submittedName>
        <fullName evidence="19">TonB-dependent siderophore receptor</fullName>
    </submittedName>
</protein>
<comment type="subcellular location">
    <subcellularLocation>
        <location evidence="1 14">Cell outer membrane</location>
        <topology evidence="1 14">Multi-pass membrane protein</topology>
    </subcellularLocation>
</comment>
<dbReference type="GO" id="GO:0009279">
    <property type="term" value="C:cell outer membrane"/>
    <property type="evidence" value="ECO:0007669"/>
    <property type="project" value="UniProtKB-SubCell"/>
</dbReference>
<keyword evidence="13 14" id="KW-0998">Cell outer membrane</keyword>
<dbReference type="InterPro" id="IPR012910">
    <property type="entry name" value="Plug_dom"/>
</dbReference>
<keyword evidence="9" id="KW-0406">Ion transport</keyword>
<gene>
    <name evidence="19" type="ORF">HBF25_18005</name>
</gene>
<dbReference type="Pfam" id="PF00593">
    <property type="entry name" value="TonB_dep_Rec_b-barrel"/>
    <property type="match status" value="1"/>
</dbReference>
<evidence type="ECO:0000259" key="18">
    <source>
        <dbReference type="Pfam" id="PF07715"/>
    </source>
</evidence>
<evidence type="ECO:0000259" key="17">
    <source>
        <dbReference type="Pfam" id="PF00593"/>
    </source>
</evidence>
<dbReference type="PANTHER" id="PTHR32552">
    <property type="entry name" value="FERRICHROME IRON RECEPTOR-RELATED"/>
    <property type="match status" value="1"/>
</dbReference>
<dbReference type="EMBL" id="JAARLZ010000011">
    <property type="protein sequence ID" value="NII08283.1"/>
    <property type="molecule type" value="Genomic_DNA"/>
</dbReference>
<name>A0A7X5ZJR5_9GAMM</name>
<evidence type="ECO:0000256" key="8">
    <source>
        <dbReference type="ARBA" id="ARBA00023004"/>
    </source>
</evidence>
<dbReference type="Gene3D" id="2.170.130.10">
    <property type="entry name" value="TonB-dependent receptor, plug domain"/>
    <property type="match status" value="1"/>
</dbReference>
<dbReference type="Pfam" id="PF07715">
    <property type="entry name" value="Plug"/>
    <property type="match status" value="1"/>
</dbReference>
<sequence>MSHRLQGHFRPSLLCLALAAALPVVAHAQSATEGDSHDGRSKKATTLDAVKVQGQSAPTYTVNESAATTRLPLTLQDTPQSISVITEQRIKDQNLTSLRAVLDNTTGVNSTAYDSERVVFWSRGFQIENMSYDGVPIASSLNISSADSSLDPSIYERIEVVRGATGLLSGAGSPSAMINFVRKHADSRTPEADVSVSYGSWNTQRETVDASTPLNASGSVRGRFVAAHQDGDSYIDRYHSQKNVAYGVIDADLDENTTLSVGYDWQKTRPTGVTWGSYPVLFSDGGFIKWPRGFSSAADWTHWNNTTQTGFVDLKHSFDNGWQIHAMASHRKTNADSALFYVFGAPDRQTGEGLTPYAYKSFQRGSQNNVDVYASGPFSAFGREHELVVGLTDSHYRTDYFDYPHGDLPDIGNFLAWNGNYPYPDFSSSSERVSIARTEQSGAYAAARLSLADPLKLVVGARYARWKNDTNDSTSGIYHLKASKTIPYAGLIYDITPDYSTFVSYTQIFDPQNNRRADGSYLQPVLGTSREIGIKGHHFDGALNTSLVFFDTRQDHVADALPGVYLPDGTTQAYRSVDGTRSRGYEFEASGALTSNWNGTLGWSHFNVKSPDGGALRPSLPRTLVRVFSTYTLPGAWSGLTVGGGVNWQGPSKADIDDGHGVIRLYQSSQTLVGAMARYAFDDHASVQFNGDNLLNRKYFVLDDASNLYYAPGSTWTVSFNYKFF</sequence>
<evidence type="ECO:0000256" key="15">
    <source>
        <dbReference type="RuleBase" id="RU003357"/>
    </source>
</evidence>
<keyword evidence="7 16" id="KW-0732">Signal</keyword>
<dbReference type="Proteomes" id="UP000490980">
    <property type="component" value="Unassembled WGS sequence"/>
</dbReference>
<dbReference type="CDD" id="cd01347">
    <property type="entry name" value="ligand_gated_channel"/>
    <property type="match status" value="1"/>
</dbReference>
<comment type="similarity">
    <text evidence="2 14 15">Belongs to the TonB-dependent receptor family.</text>
</comment>
<keyword evidence="5" id="KW-0410">Iron transport</keyword>
<evidence type="ECO:0000256" key="16">
    <source>
        <dbReference type="SAM" id="SignalP"/>
    </source>
</evidence>
<dbReference type="PANTHER" id="PTHR32552:SF74">
    <property type="entry name" value="HYDROXAMATE SIDEROPHORE RECEPTOR FHUE"/>
    <property type="match status" value="1"/>
</dbReference>
<keyword evidence="3 14" id="KW-0813">Transport</keyword>
<reference evidence="19 20" key="1">
    <citation type="submission" date="2020-03" db="EMBL/GenBank/DDBJ databases">
        <authorList>
            <person name="Lai Q."/>
        </authorList>
    </citation>
    <scope>NUCLEOTIDE SEQUENCE [LARGE SCALE GENOMIC DNA]</scope>
    <source>
        <strain evidence="19 20">CCUG 25036</strain>
    </source>
</reference>
<evidence type="ECO:0000256" key="10">
    <source>
        <dbReference type="ARBA" id="ARBA00023077"/>
    </source>
</evidence>
<evidence type="ECO:0000256" key="11">
    <source>
        <dbReference type="ARBA" id="ARBA00023136"/>
    </source>
</evidence>
<dbReference type="InterPro" id="IPR010105">
    <property type="entry name" value="TonB_sidphr_rcpt"/>
</dbReference>
<evidence type="ECO:0000256" key="4">
    <source>
        <dbReference type="ARBA" id="ARBA00022452"/>
    </source>
</evidence>
<evidence type="ECO:0000256" key="6">
    <source>
        <dbReference type="ARBA" id="ARBA00022692"/>
    </source>
</evidence>
<keyword evidence="10 15" id="KW-0798">TonB box</keyword>
<dbReference type="AlphaFoldDB" id="A0A7X5ZJR5"/>
<keyword evidence="8" id="KW-0408">Iron</keyword>
<evidence type="ECO:0000256" key="9">
    <source>
        <dbReference type="ARBA" id="ARBA00023065"/>
    </source>
</evidence>
<dbReference type="GO" id="GO:0015891">
    <property type="term" value="P:siderophore transport"/>
    <property type="evidence" value="ECO:0007669"/>
    <property type="project" value="InterPro"/>
</dbReference>
<proteinExistence type="inferred from homology"/>
<dbReference type="FunFam" id="2.170.130.10:FF:000010">
    <property type="entry name" value="Ferripyoverdine receptor"/>
    <property type="match status" value="1"/>
</dbReference>
<evidence type="ECO:0000313" key="19">
    <source>
        <dbReference type="EMBL" id="NII08283.1"/>
    </source>
</evidence>
<evidence type="ECO:0000256" key="14">
    <source>
        <dbReference type="PROSITE-ProRule" id="PRU01360"/>
    </source>
</evidence>
<dbReference type="InterPro" id="IPR037066">
    <property type="entry name" value="Plug_dom_sf"/>
</dbReference>
<keyword evidence="6 14" id="KW-0812">Transmembrane</keyword>
<evidence type="ECO:0000256" key="2">
    <source>
        <dbReference type="ARBA" id="ARBA00009810"/>
    </source>
</evidence>
<keyword evidence="11 14" id="KW-0472">Membrane</keyword>
<feature type="domain" description="TonB-dependent receptor plug" evidence="18">
    <location>
        <begin position="75"/>
        <end position="175"/>
    </location>
</feature>
<feature type="domain" description="TonB-dependent receptor-like beta-barrel" evidence="17">
    <location>
        <begin position="252"/>
        <end position="694"/>
    </location>
</feature>
<dbReference type="InterPro" id="IPR036942">
    <property type="entry name" value="Beta-barrel_TonB_sf"/>
</dbReference>
<dbReference type="PROSITE" id="PS52016">
    <property type="entry name" value="TONB_DEPENDENT_REC_3"/>
    <property type="match status" value="1"/>
</dbReference>
<evidence type="ECO:0000256" key="13">
    <source>
        <dbReference type="ARBA" id="ARBA00023237"/>
    </source>
</evidence>
<evidence type="ECO:0000256" key="7">
    <source>
        <dbReference type="ARBA" id="ARBA00022729"/>
    </source>
</evidence>
<evidence type="ECO:0000256" key="5">
    <source>
        <dbReference type="ARBA" id="ARBA00022496"/>
    </source>
</evidence>
<evidence type="ECO:0000256" key="12">
    <source>
        <dbReference type="ARBA" id="ARBA00023170"/>
    </source>
</evidence>
<dbReference type="Gene3D" id="2.40.170.20">
    <property type="entry name" value="TonB-dependent receptor, beta-barrel domain"/>
    <property type="match status" value="1"/>
</dbReference>
<evidence type="ECO:0000256" key="3">
    <source>
        <dbReference type="ARBA" id="ARBA00022448"/>
    </source>
</evidence>
<keyword evidence="12 19" id="KW-0675">Receptor</keyword>
<dbReference type="InterPro" id="IPR039426">
    <property type="entry name" value="TonB-dep_rcpt-like"/>
</dbReference>
<organism evidence="19 20">
    <name type="scientific">Luteibacter anthropi</name>
    <dbReference type="NCBI Taxonomy" id="564369"/>
    <lineage>
        <taxon>Bacteria</taxon>
        <taxon>Pseudomonadati</taxon>
        <taxon>Pseudomonadota</taxon>
        <taxon>Gammaproteobacteria</taxon>
        <taxon>Lysobacterales</taxon>
        <taxon>Rhodanobacteraceae</taxon>
        <taxon>Luteibacter</taxon>
    </lineage>
</organism>